<evidence type="ECO:0000313" key="3">
    <source>
        <dbReference type="EMBL" id="VFR18772.1"/>
    </source>
</evidence>
<dbReference type="PANTHER" id="PTHR11895:SF151">
    <property type="entry name" value="GLUTAMYL-TRNA(GLN) AMIDOTRANSFERASE SUBUNIT A"/>
    <property type="match status" value="1"/>
</dbReference>
<evidence type="ECO:0000259" key="2">
    <source>
        <dbReference type="Pfam" id="PF01425"/>
    </source>
</evidence>
<reference evidence="3" key="1">
    <citation type="submission" date="2019-03" db="EMBL/GenBank/DDBJ databases">
        <authorList>
            <person name="Danneels B."/>
        </authorList>
    </citation>
    <scope>NUCLEOTIDE SEQUENCE</scope>
</reference>
<feature type="domain" description="Amidase" evidence="2">
    <location>
        <begin position="27"/>
        <end position="414"/>
    </location>
</feature>
<dbReference type="EMBL" id="CAADHY010000013">
    <property type="protein sequence ID" value="VFR18772.1"/>
    <property type="molecule type" value="Genomic_DNA"/>
</dbReference>
<dbReference type="InterPro" id="IPR000120">
    <property type="entry name" value="Amidase"/>
</dbReference>
<dbReference type="SUPFAM" id="SSF75304">
    <property type="entry name" value="Amidase signature (AS) enzymes"/>
    <property type="match status" value="1"/>
</dbReference>
<feature type="region of interest" description="Disordered" evidence="1">
    <location>
        <begin position="125"/>
        <end position="149"/>
    </location>
</feature>
<protein>
    <submittedName>
        <fullName evidence="3">Putative amidase</fullName>
    </submittedName>
</protein>
<evidence type="ECO:0000256" key="1">
    <source>
        <dbReference type="SAM" id="MobiDB-lite"/>
    </source>
</evidence>
<dbReference type="GO" id="GO:0003824">
    <property type="term" value="F:catalytic activity"/>
    <property type="evidence" value="ECO:0007669"/>
    <property type="project" value="InterPro"/>
</dbReference>
<dbReference type="AlphaFoldDB" id="A0A484NYP5"/>
<proteinExistence type="predicted"/>
<accession>A0A484NYP5</accession>
<dbReference type="InterPro" id="IPR023631">
    <property type="entry name" value="Amidase_dom"/>
</dbReference>
<name>A0A484NYP5_9ZZZZ</name>
<dbReference type="InterPro" id="IPR036928">
    <property type="entry name" value="AS_sf"/>
</dbReference>
<sequence>MNISRKLPGIAEALQAMETGALRASALAEQCLARITERNADVQAFVNQDARKILRQARDVDEGRLSGLLRGIPFAAKDVIETADYPTACGSPIHAGRHTGRDAACVALSREQGAVLMGKVATSEFATQSPGPTRNPLDLAHTPGGSSSGSAAAVADGMAMFAWGTQTTGSITRPAIYCGVVGYKPSFGLVSTAGMNVLSPSHDTVGVLARSVEDAAAAVLGQHGQRFRPAPPDSRPRLGICLSSQWAHASEAARLALHEWANRLGASGFTISQQTLPADFDRLVDEQARLVAYDARQALTHERRTDEARLSPRLKARIAAGENITLAEYLAMQQRAAQARGRAEALFQDVDALVYLATDGEAEKGLENSGSPRYGALWTLLHLPTIALPVAAGPNGLPLGVQLIGRPGQDEALLQIAALAAVHGEWRAPHS</sequence>
<dbReference type="PANTHER" id="PTHR11895">
    <property type="entry name" value="TRANSAMIDASE"/>
    <property type="match status" value="1"/>
</dbReference>
<dbReference type="Gene3D" id="3.90.1300.10">
    <property type="entry name" value="Amidase signature (AS) domain"/>
    <property type="match status" value="1"/>
</dbReference>
<gene>
    <name evidence="3" type="ORF">AMP9_0422</name>
</gene>
<organism evidence="3">
    <name type="scientific">plant metagenome</name>
    <dbReference type="NCBI Taxonomy" id="1297885"/>
    <lineage>
        <taxon>unclassified sequences</taxon>
        <taxon>metagenomes</taxon>
        <taxon>organismal metagenomes</taxon>
    </lineage>
</organism>
<dbReference type="Pfam" id="PF01425">
    <property type="entry name" value="Amidase"/>
    <property type="match status" value="1"/>
</dbReference>